<accession>A0ABU6UU97</accession>
<feature type="compositionally biased region" description="Basic and acidic residues" evidence="1">
    <location>
        <begin position="245"/>
        <end position="268"/>
    </location>
</feature>
<organism evidence="2 3">
    <name type="scientific">Stylosanthes scabra</name>
    <dbReference type="NCBI Taxonomy" id="79078"/>
    <lineage>
        <taxon>Eukaryota</taxon>
        <taxon>Viridiplantae</taxon>
        <taxon>Streptophyta</taxon>
        <taxon>Embryophyta</taxon>
        <taxon>Tracheophyta</taxon>
        <taxon>Spermatophyta</taxon>
        <taxon>Magnoliopsida</taxon>
        <taxon>eudicotyledons</taxon>
        <taxon>Gunneridae</taxon>
        <taxon>Pentapetalae</taxon>
        <taxon>rosids</taxon>
        <taxon>fabids</taxon>
        <taxon>Fabales</taxon>
        <taxon>Fabaceae</taxon>
        <taxon>Papilionoideae</taxon>
        <taxon>50 kb inversion clade</taxon>
        <taxon>dalbergioids sensu lato</taxon>
        <taxon>Dalbergieae</taxon>
        <taxon>Pterocarpus clade</taxon>
        <taxon>Stylosanthes</taxon>
    </lineage>
</organism>
<evidence type="ECO:0000256" key="1">
    <source>
        <dbReference type="SAM" id="MobiDB-lite"/>
    </source>
</evidence>
<name>A0ABU6UU97_9FABA</name>
<feature type="compositionally biased region" description="Polar residues" evidence="1">
    <location>
        <begin position="206"/>
        <end position="215"/>
    </location>
</feature>
<sequence>MEYFDENATDKVVEIERMGFGFLKHIAKWTVNQKMYVALAKAYHQESRSLHLGTRSIPLNVEIVAHCFDLLNHGGSIKKRKTTQEIALCESLIKKTQAMLTHDVMCNCLHTHAALNVTAPTKIYWARHIYDEIIAAVTRFQDKGKKTVDGCIYVLLIIYLTANLHGELEEYSGQQPWVKSWPISTLENTIMEDVMSPSGLLSHMYSSDAGSSNSRAKVCRKKKPAAGAPKSDQERVGAHKKRTLKEKESDNASERGRLSTDNTPEVRLKMNKAAPESTKRSNSPSLRKRKSPRSVVGA</sequence>
<reference evidence="2 3" key="1">
    <citation type="journal article" date="2023" name="Plants (Basel)">
        <title>Bridging the Gap: Combining Genomics and Transcriptomics Approaches to Understand Stylosanthes scabra, an Orphan Legume from the Brazilian Caatinga.</title>
        <authorList>
            <person name="Ferreira-Neto J.R.C."/>
            <person name="da Silva M.D."/>
            <person name="Binneck E."/>
            <person name="de Melo N.F."/>
            <person name="da Silva R.H."/>
            <person name="de Melo A.L.T.M."/>
            <person name="Pandolfi V."/>
            <person name="Bustamante F.O."/>
            <person name="Brasileiro-Vidal A.C."/>
            <person name="Benko-Iseppon A.M."/>
        </authorList>
    </citation>
    <scope>NUCLEOTIDE SEQUENCE [LARGE SCALE GENOMIC DNA]</scope>
    <source>
        <tissue evidence="2">Leaves</tissue>
    </source>
</reference>
<gene>
    <name evidence="2" type="ORF">PIB30_077513</name>
</gene>
<proteinExistence type="predicted"/>
<protein>
    <submittedName>
        <fullName evidence="2">Uncharacterized protein</fullName>
    </submittedName>
</protein>
<comment type="caution">
    <text evidence="2">The sequence shown here is derived from an EMBL/GenBank/DDBJ whole genome shotgun (WGS) entry which is preliminary data.</text>
</comment>
<evidence type="ECO:0000313" key="2">
    <source>
        <dbReference type="EMBL" id="MED6163188.1"/>
    </source>
</evidence>
<dbReference type="Proteomes" id="UP001341840">
    <property type="component" value="Unassembled WGS sequence"/>
</dbReference>
<evidence type="ECO:0000313" key="3">
    <source>
        <dbReference type="Proteomes" id="UP001341840"/>
    </source>
</evidence>
<feature type="region of interest" description="Disordered" evidence="1">
    <location>
        <begin position="206"/>
        <end position="298"/>
    </location>
</feature>
<keyword evidence="3" id="KW-1185">Reference proteome</keyword>
<dbReference type="EMBL" id="JASCZI010121873">
    <property type="protein sequence ID" value="MED6163188.1"/>
    <property type="molecule type" value="Genomic_DNA"/>
</dbReference>